<dbReference type="CDD" id="cd07381">
    <property type="entry name" value="MPP_CapA"/>
    <property type="match status" value="1"/>
</dbReference>
<comment type="similarity">
    <text evidence="1">Belongs to the CapA family.</text>
</comment>
<proteinExistence type="inferred from homology"/>
<dbReference type="SMART" id="SM00854">
    <property type="entry name" value="PGA_cap"/>
    <property type="match status" value="1"/>
</dbReference>
<evidence type="ECO:0000259" key="3">
    <source>
        <dbReference type="SMART" id="SM00854"/>
    </source>
</evidence>
<comment type="caution">
    <text evidence="4">The sequence shown here is derived from an EMBL/GenBank/DDBJ whole genome shotgun (WGS) entry which is preliminary data.</text>
</comment>
<accession>A0A951PBC8</accession>
<gene>
    <name evidence="4" type="ORF">KME07_13245</name>
</gene>
<dbReference type="Gene3D" id="3.60.21.10">
    <property type="match status" value="1"/>
</dbReference>
<evidence type="ECO:0000256" key="1">
    <source>
        <dbReference type="ARBA" id="ARBA00005662"/>
    </source>
</evidence>
<feature type="region of interest" description="Disordered" evidence="2">
    <location>
        <begin position="48"/>
        <end position="69"/>
    </location>
</feature>
<feature type="compositionally biased region" description="Low complexity" evidence="2">
    <location>
        <begin position="48"/>
        <end position="67"/>
    </location>
</feature>
<dbReference type="InterPro" id="IPR052169">
    <property type="entry name" value="CW_Biosynth-Accessory"/>
</dbReference>
<reference evidence="4" key="2">
    <citation type="journal article" date="2022" name="Microbiol. Resour. Announc.">
        <title>Metagenome Sequencing to Explore Phylogenomics of Terrestrial Cyanobacteria.</title>
        <authorList>
            <person name="Ward R.D."/>
            <person name="Stajich J.E."/>
            <person name="Johansen J.R."/>
            <person name="Huntemann M."/>
            <person name="Clum A."/>
            <person name="Foster B."/>
            <person name="Foster B."/>
            <person name="Roux S."/>
            <person name="Palaniappan K."/>
            <person name="Varghese N."/>
            <person name="Mukherjee S."/>
            <person name="Reddy T.B.K."/>
            <person name="Daum C."/>
            <person name="Copeland A."/>
            <person name="Chen I.A."/>
            <person name="Ivanova N.N."/>
            <person name="Kyrpides N.C."/>
            <person name="Shapiro N."/>
            <person name="Eloe-Fadrosh E.A."/>
            <person name="Pietrasiak N."/>
        </authorList>
    </citation>
    <scope>NUCLEOTIDE SEQUENCE</scope>
    <source>
        <strain evidence="4">GSE-TBD4-15B</strain>
    </source>
</reference>
<dbReference type="PANTHER" id="PTHR33393">
    <property type="entry name" value="POLYGLUTAMINE SYNTHESIS ACCESSORY PROTEIN RV0574C-RELATED"/>
    <property type="match status" value="1"/>
</dbReference>
<name>A0A951PBC8_9CYAN</name>
<evidence type="ECO:0000256" key="2">
    <source>
        <dbReference type="SAM" id="MobiDB-lite"/>
    </source>
</evidence>
<dbReference type="PANTHER" id="PTHR33393:SF12">
    <property type="entry name" value="CAPSULE BIOSYNTHESIS PROTEIN CAPA"/>
    <property type="match status" value="1"/>
</dbReference>
<evidence type="ECO:0000313" key="4">
    <source>
        <dbReference type="EMBL" id="MBW4466384.1"/>
    </source>
</evidence>
<reference evidence="4" key="1">
    <citation type="submission" date="2021-05" db="EMBL/GenBank/DDBJ databases">
        <authorList>
            <person name="Pietrasiak N."/>
            <person name="Ward R."/>
            <person name="Stajich J.E."/>
            <person name="Kurbessoian T."/>
        </authorList>
    </citation>
    <scope>NUCLEOTIDE SEQUENCE</scope>
    <source>
        <strain evidence="4">GSE-TBD4-15B</strain>
    </source>
</reference>
<dbReference type="Proteomes" id="UP000707356">
    <property type="component" value="Unassembled WGS sequence"/>
</dbReference>
<dbReference type="SUPFAM" id="SSF56300">
    <property type="entry name" value="Metallo-dependent phosphatases"/>
    <property type="match status" value="1"/>
</dbReference>
<evidence type="ECO:0000313" key="5">
    <source>
        <dbReference type="Proteomes" id="UP000707356"/>
    </source>
</evidence>
<dbReference type="AlphaFoldDB" id="A0A951PBC8"/>
<dbReference type="EMBL" id="JAHHHV010000067">
    <property type="protein sequence ID" value="MBW4466384.1"/>
    <property type="molecule type" value="Genomic_DNA"/>
</dbReference>
<dbReference type="PROSITE" id="PS51257">
    <property type="entry name" value="PROKAR_LIPOPROTEIN"/>
    <property type="match status" value="1"/>
</dbReference>
<sequence>MSRSTRVTEHSPRSRTRPLFLSALLGGICLLTGCAAVNSLSKSFSQAPDASAPISPSASPAASPQPQHYSTEAQLVAVGDIMMHGSQIQSGYDPTTQTYRYDSFFEPVRDILAQGDWVIANLETPLAGADLEYTGYPRFNAPDSLADALQAAGFNILTTANNHSLDRGEIGILNTLKTVQARGLYPVGTDASPEEAQQILILEKQQIRMAMLAYTYGTNGIPIPEAKGYLVSLIDEAKIIQDIAEAKRQGADFVTVMLHFGTEYQRQPNAEQQRLVAVLIRAGADVILGSHPHVVQPYEVLELVGDGAIKGGVRKGAVIYSMGNFISNQRGGYKEFGVIFQVKVRKKFPEQTTEITDIKALLTWVYRYSASGKYQFRVLPLQALLTTQSDPLISAGQYAQLQSDLDQMNRHLTSLFP</sequence>
<protein>
    <submittedName>
        <fullName evidence="4">CapA family protein</fullName>
    </submittedName>
</protein>
<organism evidence="4 5">
    <name type="scientific">Pegethrix bostrychoides GSE-TBD4-15B</name>
    <dbReference type="NCBI Taxonomy" id="2839662"/>
    <lineage>
        <taxon>Bacteria</taxon>
        <taxon>Bacillati</taxon>
        <taxon>Cyanobacteriota</taxon>
        <taxon>Cyanophyceae</taxon>
        <taxon>Oculatellales</taxon>
        <taxon>Oculatellaceae</taxon>
        <taxon>Pegethrix</taxon>
    </lineage>
</organism>
<dbReference type="InterPro" id="IPR019079">
    <property type="entry name" value="Capsule_synth_CapA"/>
</dbReference>
<dbReference type="InterPro" id="IPR029052">
    <property type="entry name" value="Metallo-depent_PP-like"/>
</dbReference>
<feature type="domain" description="Capsule synthesis protein CapA" evidence="3">
    <location>
        <begin position="74"/>
        <end position="329"/>
    </location>
</feature>
<dbReference type="Pfam" id="PF09587">
    <property type="entry name" value="PGA_cap"/>
    <property type="match status" value="1"/>
</dbReference>